<dbReference type="GeneID" id="9043246"/>
<dbReference type="Proteomes" id="UP000007800">
    <property type="component" value="Unassembled WGS sequence"/>
</dbReference>
<sequence>MNADASESSSAVRLFGLIQGSRVGDPITAMCSPQMWEENTAGSGGYILALSSGNLYLLPSTLNTSGTILCRSVKCAAPQRGSSDESLPDVVVCTTKGKILIYSYSVSSGGYINAASGSSTSMISEVNGMNEVPSGVVWWQGWIVLAGGRSSRSGSSYVAVSSVDGVVRELCPIDGPTNLTLIPEAHEVLLIGQDGLGIFISLPGLKEQSQGEVPHPAARNNIQYPQGVELCLLGRFIISASPLDGTVDIYSIWDQKLVQSLTLPEPVMALGASPAVVEDATVEDTDREKTCLSMLFGYGIWVGVWVGADTI</sequence>
<dbReference type="InterPro" id="IPR036322">
    <property type="entry name" value="WD40_repeat_dom_sf"/>
</dbReference>
<dbReference type="AlphaFoldDB" id="C5LBJ5"/>
<dbReference type="InParanoid" id="C5LBJ5"/>
<dbReference type="RefSeq" id="XP_002774000.1">
    <property type="nucleotide sequence ID" value="XM_002773954.1"/>
</dbReference>
<accession>C5LBJ5</accession>
<name>C5LBJ5_PERM5</name>
<evidence type="ECO:0000313" key="1">
    <source>
        <dbReference type="EMBL" id="EER05816.1"/>
    </source>
</evidence>
<organism evidence="2">
    <name type="scientific">Perkinsus marinus (strain ATCC 50983 / TXsc)</name>
    <dbReference type="NCBI Taxonomy" id="423536"/>
    <lineage>
        <taxon>Eukaryota</taxon>
        <taxon>Sar</taxon>
        <taxon>Alveolata</taxon>
        <taxon>Perkinsozoa</taxon>
        <taxon>Perkinsea</taxon>
        <taxon>Perkinsida</taxon>
        <taxon>Perkinsidae</taxon>
        <taxon>Perkinsus</taxon>
    </lineage>
</organism>
<dbReference type="OrthoDB" id="5325112at2759"/>
<evidence type="ECO:0000313" key="2">
    <source>
        <dbReference type="Proteomes" id="UP000007800"/>
    </source>
</evidence>
<gene>
    <name evidence="1" type="ORF">Pmar_PMAR011866</name>
</gene>
<dbReference type="SUPFAM" id="SSF50978">
    <property type="entry name" value="WD40 repeat-like"/>
    <property type="match status" value="1"/>
</dbReference>
<reference evidence="1 2" key="1">
    <citation type="submission" date="2008-07" db="EMBL/GenBank/DDBJ databases">
        <authorList>
            <person name="El-Sayed N."/>
            <person name="Caler E."/>
            <person name="Inman J."/>
            <person name="Amedeo P."/>
            <person name="Hass B."/>
            <person name="Wortman J."/>
        </authorList>
    </citation>
    <scope>NUCLEOTIDE SEQUENCE [LARGE SCALE GENOMIC DNA]</scope>
    <source>
        <strain evidence="2">ATCC 50983 / TXsc</strain>
    </source>
</reference>
<protein>
    <submittedName>
        <fullName evidence="1">Uncharacterized protein</fullName>
    </submittedName>
</protein>
<proteinExistence type="predicted"/>
<dbReference type="EMBL" id="GG680918">
    <property type="protein sequence ID" value="EER05816.1"/>
    <property type="molecule type" value="Genomic_DNA"/>
</dbReference>
<keyword evidence="2" id="KW-1185">Reference proteome</keyword>